<dbReference type="EMBL" id="VZPB01000030">
    <property type="protein sequence ID" value="KAB0580711.1"/>
    <property type="molecule type" value="Genomic_DNA"/>
</dbReference>
<sequence>MTIRQGNGASTRPDGRAVAREHETRVLRALHRFGWLRTRDVAALVFTRWASRPAAHPSLAPVVGSTSALRMAQRTLRRMRDSRLVLAALGPDGSTVYALAEGGTRVLQSMGIVAASGKDAVRGVSPGHFRHRCISNEVAIAGIVQGLRVSTEREISRGLWVGGDAGVAGKRPDVLWRSADSWTWVEVQRSRYNVRDYAQLFAWLRALNAAATGGAFQFGSGTLRQVVFICNSAMEAKLRRDLAEKGLSSLLDTGLLVFERSLYSFETIRFAP</sequence>
<reference evidence="1 2" key="1">
    <citation type="submission" date="2019-09" db="EMBL/GenBank/DDBJ databases">
        <title>Draft genome sequences of 48 bacterial type strains from the CCUG.</title>
        <authorList>
            <person name="Tunovic T."/>
            <person name="Pineiro-Iglesias B."/>
            <person name="Unosson C."/>
            <person name="Inganas E."/>
            <person name="Ohlen M."/>
            <person name="Cardew S."/>
            <person name="Jensie-Markopoulos S."/>
            <person name="Salva-Serra F."/>
            <person name="Jaen-Luchoro D."/>
            <person name="Karlsson R."/>
            <person name="Svensson-Stadler L."/>
            <person name="Chun J."/>
            <person name="Moore E."/>
        </authorList>
    </citation>
    <scope>NUCLEOTIDE SEQUENCE [LARGE SCALE GENOMIC DNA]</scope>
    <source>
        <strain evidence="1 2">CCUG 30977</strain>
    </source>
</reference>
<dbReference type="Proteomes" id="UP000430120">
    <property type="component" value="Unassembled WGS sequence"/>
</dbReference>
<evidence type="ECO:0000313" key="2">
    <source>
        <dbReference type="Proteomes" id="UP000430120"/>
    </source>
</evidence>
<accession>A0A643FA47</accession>
<protein>
    <submittedName>
        <fullName evidence="1">Uncharacterized protein</fullName>
    </submittedName>
</protein>
<dbReference type="AlphaFoldDB" id="A0A643FA47"/>
<dbReference type="OrthoDB" id="8896989at2"/>
<gene>
    <name evidence="1" type="ORF">F7Q92_13060</name>
</gene>
<comment type="caution">
    <text evidence="1">The sequence shown here is derived from an EMBL/GenBank/DDBJ whole genome shotgun (WGS) entry which is preliminary data.</text>
</comment>
<evidence type="ECO:0000313" key="1">
    <source>
        <dbReference type="EMBL" id="KAB0580711.1"/>
    </source>
</evidence>
<name>A0A643FA47_IDEDE</name>
<proteinExistence type="predicted"/>
<organism evidence="1 2">
    <name type="scientific">Ideonella dechloratans</name>
    <dbReference type="NCBI Taxonomy" id="36863"/>
    <lineage>
        <taxon>Bacteria</taxon>
        <taxon>Pseudomonadati</taxon>
        <taxon>Pseudomonadota</taxon>
        <taxon>Betaproteobacteria</taxon>
        <taxon>Burkholderiales</taxon>
        <taxon>Sphaerotilaceae</taxon>
        <taxon>Ideonella</taxon>
    </lineage>
</organism>
<keyword evidence="2" id="KW-1185">Reference proteome</keyword>